<name>A0A6S6ZJS4_9BURK</name>
<dbReference type="PROSITE" id="PS50889">
    <property type="entry name" value="S4"/>
    <property type="match status" value="1"/>
</dbReference>
<evidence type="ECO:0000313" key="5">
    <source>
        <dbReference type="EMBL" id="CAB3627617.1"/>
    </source>
</evidence>
<organism evidence="5 6">
    <name type="scientific">Achromobacter pestifer</name>
    <dbReference type="NCBI Taxonomy" id="1353889"/>
    <lineage>
        <taxon>Bacteria</taxon>
        <taxon>Pseudomonadati</taxon>
        <taxon>Pseudomonadota</taxon>
        <taxon>Betaproteobacteria</taxon>
        <taxon>Burkholderiales</taxon>
        <taxon>Alcaligenaceae</taxon>
        <taxon>Achromobacter</taxon>
    </lineage>
</organism>
<accession>A0A6S6ZJS4</accession>
<feature type="domain" description="RapA2 cadherin-like" evidence="4">
    <location>
        <begin position="3019"/>
        <end position="3112"/>
    </location>
</feature>
<evidence type="ECO:0000256" key="1">
    <source>
        <dbReference type="PROSITE-ProRule" id="PRU00182"/>
    </source>
</evidence>
<dbReference type="RefSeq" id="WP_175172907.1">
    <property type="nucleotide sequence ID" value="NZ_CADIJX010000001.1"/>
</dbReference>
<feature type="domain" description="RapA2 cadherin-like" evidence="4">
    <location>
        <begin position="2626"/>
        <end position="2725"/>
    </location>
</feature>
<dbReference type="Proteomes" id="UP000494108">
    <property type="component" value="Unassembled WGS sequence"/>
</dbReference>
<feature type="domain" description="DUF4347" evidence="3">
    <location>
        <begin position="58"/>
        <end position="219"/>
    </location>
</feature>
<feature type="region of interest" description="Disordered" evidence="2">
    <location>
        <begin position="2225"/>
        <end position="2251"/>
    </location>
</feature>
<dbReference type="CDD" id="cd00165">
    <property type="entry name" value="S4"/>
    <property type="match status" value="1"/>
</dbReference>
<gene>
    <name evidence="5" type="ORF">LMG3431_00575</name>
</gene>
<dbReference type="Gene3D" id="2.60.40.740">
    <property type="match status" value="1"/>
</dbReference>
<dbReference type="GO" id="GO:0003723">
    <property type="term" value="F:RNA binding"/>
    <property type="evidence" value="ECO:0007669"/>
    <property type="project" value="UniProtKB-KW"/>
</dbReference>
<dbReference type="InterPro" id="IPR025592">
    <property type="entry name" value="DUF4347"/>
</dbReference>
<dbReference type="Pfam" id="PF14252">
    <property type="entry name" value="DUF4347"/>
    <property type="match status" value="1"/>
</dbReference>
<feature type="domain" description="RapA2 cadherin-like" evidence="4">
    <location>
        <begin position="3409"/>
        <end position="3498"/>
    </location>
</feature>
<sequence length="3745" mass="380732">MQQEKRPTFSPVSRTLALEPRLLFDAAGAVAADQQHTAQADASHADAPQADAGAAKTVLVIDARVQGAQALADSATPGTKVVVVDAGKDGIAAVQAALDALGKVDSIQILGHGTPGQMLLGSSVLSAQSADTLRTAAWGSHLSANADILLYGCDTGQGEGGRALLANMAALTGADVAASTNDTGNTLQGGDWQLEAATGPIESRLAISAGALAAYQGLLANADPTLTLNGTSADILLGSDALIQATVTNPSTQDGYAPFIDVLLPTTGYDGDDGVTFVSASALGINLVSHVVTFGADGTALHPIARDSAGNPLVIRASDYGYRAGDQLVVLELPFAGFGKDQPAIVVDIKLHMSDLADVNKDHIVSLRSGFQYGNDALDNPQQDPSILEASFDTYALRSTPLTVTQSLDMVEGETVTGENFPHTLTVTTTPAPGQTLQNVVLNQTLPDTIRIQSITPDAGGVISRLVLADGTQLTSSFEIAAALAASPYVKAYTITYASLSAPAETLVKFFVPQSDAGGVAVLDPVSGDNRTITLGRPTVAGSWHPLDPRDVPSPLPLVPVVDTGDPADFVAKSITLHKSAAITTDQGIAGLSPGDTLGFQYDIALSDYFAFGKTVLGQGQLTVTDMLGNGMTFAGTPVMTFTQNGNVYTVALVYTLGAKGPGGTPITFDIAASVRNAGLPLEILAGDIASDGTRQAATRATVSYLATVDQAYQGNYPQAEINEGDSLGNSALLEGTVIENRVNLGGSESDGSQVTLTIPTGAVDIGVFQVNGNVVSPSYELKPGDVVTFRLRYDLQTGDYENLKLTAYLPLPLFDASGAWSAGIGDHNWSYGLGDSHPGTVQSVAAGAGGSLVFDFGDYATQADPTGQNRIEVLFTLRVSDQPFADQRSITVLGQSTQLTTIGQQQLVSNDTVLIQSVAEPVLSIKHGVVSSSGGTVEGTTGTWSAAGSGGAAFSGSVTDLAALEGTVTGMDAGDIVRLATGIENTGGGGAFDVATTVQLPPGLDFLGGSLAAANLRIARGDGTVLQLNVDYTISGNAITFLDAGGQASLLSGRAGTPADLAGSNLVVITYDTVASAAVAASQNLRTTAVLTRYASTDNGTDFTPTDLTDTADAVVAAPTVEKVFGGGSLDDGDSSATHTSGSNLVVGERMVYDIIVTLPEGQTQNLRLDDLIPAGMMLDTSFGTGGYLLITTAAGSGALSADFAGVVAVASVGSIDGSAVGDGTDVRMTFSASSSSANNSAADNRFVIRVALVAVNAQSNQSGTLLVNDARLTYSDPDGDTPNGTVPGDRNVATQGALPTVTIVEPTLSVSQTAVTTGSGAGVDRGDVLTYTITVSNGTASTDVDAFDVTLHDQLPIELGNAQIIGFTLYGGATITGSGDFVIQNGELRTADGSKLDIPKGAAVVLRVTGTLNALTGASGSVDNQVEVQWTSLNGAAAGERSGTDGVLAGGSLNDYQVRNTLSERVAAGATISHVGGLTDTAGGTPSTADPQDVAVGEIIHYRVAFVVPEGTDPAAAIRVLLPQGLTFMNDGSATLAFIADRVDGIAGLQSTLGGLILSGNAAITGGITDESQTLLQADLSGQNATGVINQANINTSDPRAVLLQLGSLVNANNDADFEVVYFEFNVRVDNAAGVAAGQQLGVKADFLSGTDVRTSTDTAVEHVVEPRIDNLDKSVTAFDPGAGGATGQATYTVTFGNTGNAAAYDVSLTDTLPSGGANLVVQGLTIDGVLYAPGAYPPGVAVSVVGDTVSVTFDRLAAGQTVSLSYSADLPNSVLLADTQASLTYTSLPDTFQSFAGTSVGAAGTVGGERTGAGAAPNTYLDSDAAGVSLISGGLWNDTDSATSSATPDGPGLQGQDVTLTWGGADNDLATTTDNRSWTVSTDANGYYHFGVLGAGVFRIDVAPGITLAQPVGQLAARVDSDGATPLAQVAVQFGDLGTSAAGNVGYVERNDAPTVLPPGAQALDEDTTLQITGLQVDDPDSGTGLIQVTLSVAHGALNLTLGGATVVAGALNSRTMTLQGSKDDLNAALATLAYTPLANYNGDDTLAIRVDDLGQRGDADGDGMPFEPSEDNLSALGTVDITVRAVNDAPQGVDDTATAIEAGGVANGLPGVDPRGNVLNNDTDVDIQTNQDVLNVTAISQGGASQGVTPGSSASLQGTYGTLFMDALGGYQYVLDNNNVAVQQLLASSAPLIETFGYALKDSAGVTSSATLTITIQGANDAPEAQGDTGSALEKGGTDNDTGGSAATGAVLLNDSDVDLGDTRSVTLVRPLLSTGAGPLVNVPAASTSDNGGVSTGRYGTLTLGADGTYRYVLDDANPQVQALNAGQTLTEVFQYAVTDAGGLNAVATITITINGANDNPVARDNVADGYTAKVDTATGTVTGTPRNPQGNVILDERDTTTTGVVDSDVDNDMSQAIISLIRLDGGADQVVTSAGERTVAGLYGTLFISQSGEYRYEIDSLNPALIALGPNGTATENFVYTLQDANGGQSAANLSIVIHGVQDNPVAGDITGIAIEQGGTGNNQPGRDPSGDVTINDVDPDGDALTVTDVRTGRETASGNGGQIGTQLAGLYGLLTLNSDGTYTYALNNDDITVQALRTAGNTLVDYFTYTVSDGARTDTAELRIRILGQNDAPVAANAEGAALEAGGIGNASGGQAASGNVLQDATDVDSVAFGETLAVTGARLGPKGAGPVVDAGGGVITVAGAYGVLTLRPDGSYGYAVNNDNPLVQALAPGETLVETFSFLITDAGGLSDVGELTITIGGANDAPTSDAETAIAVEKGGTANGSGGTDPSGNLLDAGDTDPDNGDTLHISGFRTGKPADGGTLTAAGTELLGLYGTLRVNADGSYTYTVNNDLTAVQQLRLSTETLLDTFTFRVSDTGGLFSDSQFTVTIRGADDAPVAQPDRGSAVEGGGVNNQTGGQPASGNVLTNDTDVDAGDTRQVSAVINSNAAAGTVGGDTAGLYGTLRLGADGSYTYVVNDALAAVQLLRAGQSLDDTFTYTVQDAAGLTHTAVLTITIAGSYDTPTAQDDTGAATAGSSTSAAIDATGFVLQNDQDVDGGDTKTVNGIRAGTETPAAPFVGVGGTVRVNGIYGWLEISPDGRYTYHADQNNEQVAALAAGQTLVDSFTYQMVDGGGLTDRAQLDITVIGVNDAPVASPIVGIAIEQGDVPGRSGGRDASGDLTRNDVDAEGRPLTIVDIRTGLAGGSGTAGIIGEPLQGKYGTLLVMADGTFLYKLDNSLPEVQALRTLTDTLIDTFTYTLADDQGARDQASIAILILGQNDAPVALPDHAIAIEAGGQANGTPGLDPAGNVFDNDSDVDAGDTQTVTAIRIGDLTGTGADGVVGGVTVGLYGTLTLTADGRYQYVIDNNNAQVQALRTAGETLTEVFTYRLTDTAGASVQATLTITIQGKDDAPVARDDAGGVNDIQGPPVTQGNVLTNDSDVDANEQLTVVGIRTAGEDGSPVTAGQVGQRLTGRYGFLTLNADGSYTYEIDLSNPAVEAARGQGPLLRDVFVYTVGDRSGQTDNAQLVITLDMDAIYVASANPHALFDDADPRGLLSNLTLDPQVYVTPAVRDALQLHQWLDALVRGERPGMALPPEISLESLADRLGQEDTLGLTGTIEALQRLSRYEDARIQARHGVISLTADGLLRDVSVFARKELEIHRPAKAPASDKAPGQKEAPRQEPAAAGGAGQGQAGQESAGNPPRTTVASGSFSEQINRLSLRQTYPAAPTTPQR</sequence>
<feature type="region of interest" description="Disordered" evidence="2">
    <location>
        <begin position="3674"/>
        <end position="3745"/>
    </location>
</feature>
<feature type="domain" description="RapA2 cadherin-like" evidence="4">
    <location>
        <begin position="2214"/>
        <end position="2316"/>
    </location>
</feature>
<evidence type="ECO:0000256" key="2">
    <source>
        <dbReference type="SAM" id="MobiDB-lite"/>
    </source>
</evidence>
<evidence type="ECO:0008006" key="7">
    <source>
        <dbReference type="Google" id="ProtNLM"/>
    </source>
</evidence>
<feature type="domain" description="RapA2 cadherin-like" evidence="4">
    <location>
        <begin position="2497"/>
        <end position="2590"/>
    </location>
</feature>
<feature type="compositionally biased region" description="Polar residues" evidence="2">
    <location>
        <begin position="2922"/>
        <end position="2938"/>
    </location>
</feature>
<evidence type="ECO:0000313" key="6">
    <source>
        <dbReference type="Proteomes" id="UP000494108"/>
    </source>
</evidence>
<feature type="domain" description="RapA2 cadherin-like" evidence="4">
    <location>
        <begin position="2762"/>
        <end position="2856"/>
    </location>
</feature>
<feature type="compositionally biased region" description="Polar residues" evidence="2">
    <location>
        <begin position="3714"/>
        <end position="3734"/>
    </location>
</feature>
<evidence type="ECO:0000259" key="3">
    <source>
        <dbReference type="Pfam" id="PF14252"/>
    </source>
</evidence>
<dbReference type="InterPro" id="IPR010221">
    <property type="entry name" value="VCBS_dom"/>
</dbReference>
<evidence type="ECO:0000259" key="4">
    <source>
        <dbReference type="Pfam" id="PF17803"/>
    </source>
</evidence>
<dbReference type="Gene3D" id="2.60.40.10">
    <property type="entry name" value="Immunoglobulins"/>
    <property type="match status" value="6"/>
</dbReference>
<dbReference type="EMBL" id="CADIJX010000001">
    <property type="protein sequence ID" value="CAB3627617.1"/>
    <property type="molecule type" value="Genomic_DNA"/>
</dbReference>
<dbReference type="NCBIfam" id="TIGR01965">
    <property type="entry name" value="VCBS_repeat"/>
    <property type="match status" value="11"/>
</dbReference>
<feature type="domain" description="RapA2 cadherin-like" evidence="4">
    <location>
        <begin position="3278"/>
        <end position="3372"/>
    </location>
</feature>
<feature type="domain" description="RapA2 cadherin-like" evidence="4">
    <location>
        <begin position="2082"/>
        <end position="2177"/>
    </location>
</feature>
<keyword evidence="6" id="KW-1185">Reference proteome</keyword>
<reference evidence="5 6" key="1">
    <citation type="submission" date="2020-04" db="EMBL/GenBank/DDBJ databases">
        <authorList>
            <person name="De Canck E."/>
        </authorList>
    </citation>
    <scope>NUCLEOTIDE SEQUENCE [LARGE SCALE GENOMIC DNA]</scope>
    <source>
        <strain evidence="5 6">LMG 3431</strain>
    </source>
</reference>
<feature type="domain" description="RapA2 cadherin-like" evidence="4">
    <location>
        <begin position="3148"/>
        <end position="3241"/>
    </location>
</feature>
<feature type="region of interest" description="Disordered" evidence="2">
    <location>
        <begin position="2786"/>
        <end position="2808"/>
    </location>
</feature>
<feature type="region of interest" description="Disordered" evidence="2">
    <location>
        <begin position="2904"/>
        <end position="2938"/>
    </location>
</feature>
<dbReference type="InterPro" id="IPR040853">
    <property type="entry name" value="RapA2_cadherin-like"/>
</dbReference>
<dbReference type="Pfam" id="PF17803">
    <property type="entry name" value="Cadherin_4"/>
    <property type="match status" value="10"/>
</dbReference>
<feature type="domain" description="RapA2 cadherin-like" evidence="4">
    <location>
        <begin position="2894"/>
        <end position="2983"/>
    </location>
</feature>
<dbReference type="InterPro" id="IPR047589">
    <property type="entry name" value="DUF11_rpt"/>
</dbReference>
<keyword evidence="1" id="KW-0694">RNA-binding</keyword>
<protein>
    <recommendedName>
        <fullName evidence="7">DUF4347 domain-containing protein</fullName>
    </recommendedName>
</protein>
<dbReference type="NCBIfam" id="TIGR01451">
    <property type="entry name" value="B_ant_repeat"/>
    <property type="match status" value="1"/>
</dbReference>
<proteinExistence type="predicted"/>
<dbReference type="InterPro" id="IPR013783">
    <property type="entry name" value="Ig-like_fold"/>
</dbReference>